<name>A0AAE1E1B1_9GAST</name>
<organism evidence="1 2">
    <name type="scientific">Elysia crispata</name>
    <name type="common">lettuce slug</name>
    <dbReference type="NCBI Taxonomy" id="231223"/>
    <lineage>
        <taxon>Eukaryota</taxon>
        <taxon>Metazoa</taxon>
        <taxon>Spiralia</taxon>
        <taxon>Lophotrochozoa</taxon>
        <taxon>Mollusca</taxon>
        <taxon>Gastropoda</taxon>
        <taxon>Heterobranchia</taxon>
        <taxon>Euthyneura</taxon>
        <taxon>Panpulmonata</taxon>
        <taxon>Sacoglossa</taxon>
        <taxon>Placobranchoidea</taxon>
        <taxon>Plakobranchidae</taxon>
        <taxon>Elysia</taxon>
    </lineage>
</organism>
<gene>
    <name evidence="1" type="ORF">RRG08_043917</name>
</gene>
<dbReference type="Proteomes" id="UP001283361">
    <property type="component" value="Unassembled WGS sequence"/>
</dbReference>
<sequence>MRRAETNRDERDQWWPLHSQKLSSEPRRLALIHSGPGNTWKVAVTLPWDQRIAILEVTPDSVTQLVSDSTF</sequence>
<dbReference type="EMBL" id="JAWDGP010001523">
    <property type="protein sequence ID" value="KAK3790634.1"/>
    <property type="molecule type" value="Genomic_DNA"/>
</dbReference>
<dbReference type="AlphaFoldDB" id="A0AAE1E1B1"/>
<protein>
    <submittedName>
        <fullName evidence="1">Uncharacterized protein</fullName>
    </submittedName>
</protein>
<comment type="caution">
    <text evidence="1">The sequence shown here is derived from an EMBL/GenBank/DDBJ whole genome shotgun (WGS) entry which is preliminary data.</text>
</comment>
<reference evidence="1" key="1">
    <citation type="journal article" date="2023" name="G3 (Bethesda)">
        <title>A reference genome for the long-term kleptoplast-retaining sea slug Elysia crispata morphotype clarki.</title>
        <authorList>
            <person name="Eastman K.E."/>
            <person name="Pendleton A.L."/>
            <person name="Shaikh M.A."/>
            <person name="Suttiyut T."/>
            <person name="Ogas R."/>
            <person name="Tomko P."/>
            <person name="Gavelis G."/>
            <person name="Widhalm J.R."/>
            <person name="Wisecaver J.H."/>
        </authorList>
    </citation>
    <scope>NUCLEOTIDE SEQUENCE</scope>
    <source>
        <strain evidence="1">ECLA1</strain>
    </source>
</reference>
<accession>A0AAE1E1B1</accession>
<evidence type="ECO:0000313" key="1">
    <source>
        <dbReference type="EMBL" id="KAK3790634.1"/>
    </source>
</evidence>
<proteinExistence type="predicted"/>
<evidence type="ECO:0000313" key="2">
    <source>
        <dbReference type="Proteomes" id="UP001283361"/>
    </source>
</evidence>
<keyword evidence="2" id="KW-1185">Reference proteome</keyword>